<dbReference type="EMBL" id="JADBEL010000005">
    <property type="protein sequence ID" value="MBE1554227.1"/>
    <property type="molecule type" value="Genomic_DNA"/>
</dbReference>
<comment type="caution">
    <text evidence="1">The sequence shown here is derived from an EMBL/GenBank/DDBJ whole genome shotgun (WGS) entry which is preliminary data.</text>
</comment>
<name>A0A927MJD0_9BACL</name>
<accession>A0A927MJD0</accession>
<evidence type="ECO:0000313" key="2">
    <source>
        <dbReference type="Proteomes" id="UP000658225"/>
    </source>
</evidence>
<dbReference type="Proteomes" id="UP000658225">
    <property type="component" value="Unassembled WGS sequence"/>
</dbReference>
<reference evidence="1" key="1">
    <citation type="submission" date="2020-10" db="EMBL/GenBank/DDBJ databases">
        <title>Genomic Encyclopedia of Type Strains, Phase IV (KMG-IV): sequencing the most valuable type-strain genomes for metagenomic binning, comparative biology and taxonomic classification.</title>
        <authorList>
            <person name="Goeker M."/>
        </authorList>
    </citation>
    <scope>NUCLEOTIDE SEQUENCE</scope>
    <source>
        <strain evidence="1">DSM 13886</strain>
    </source>
</reference>
<proteinExistence type="predicted"/>
<evidence type="ECO:0000313" key="1">
    <source>
        <dbReference type="EMBL" id="MBE1554227.1"/>
    </source>
</evidence>
<sequence>MENEVGKKKSPKLIIALVVTALVLLGGSASAFFILNKSPKIEYLMAEVNTIKQIGELFEDRYKNEMQWMETQKKKPVESTFDLSAEWNDPDIDYDMEEVQGIINSVTLSMRNVFDPVKKETEFEMAGELGSTEVKFGKVFITPEKLLVALPFMDDLIRFDDDDFGRLMKEQDVDYEGNEKLGLSQLFEDSFSTTEELNKHIEKEYLTYFFKELPETAFTSVKEDIEVFDKKINAKKIAMNLSEKEVKTLMKNIFKKVKEDKKLKKMLEEQLSIASFGSEISPSELTELFEVYDEGLDEAIKGIDSLSIPNGIQSTIWQHSNKIVKRDFAMEIGEFEGEEATIKVSGTQLLEKNEQKWKYTIAVIDADSDEEEVVKFVGDLKWKDQKAEDSITISADSVKLLYKGKEKLDGKKRTFTRSLSLADGDTSPKLVWSGSATHESDSMKANHAFTVTEQGMEEDMYNLNVKQQGKVVKKVDMPVESDDTVKLKDMNMTEIESYIEDDLGPKFLGWFMELMGDVESEIYN</sequence>
<protein>
    <submittedName>
        <fullName evidence="1">Uncharacterized protein</fullName>
    </submittedName>
</protein>
<keyword evidence="2" id="KW-1185">Reference proteome</keyword>
<dbReference type="AlphaFoldDB" id="A0A927MJD0"/>
<organism evidence="1 2">
    <name type="scientific">Sporosarcina limicola</name>
    <dbReference type="NCBI Taxonomy" id="34101"/>
    <lineage>
        <taxon>Bacteria</taxon>
        <taxon>Bacillati</taxon>
        <taxon>Bacillota</taxon>
        <taxon>Bacilli</taxon>
        <taxon>Bacillales</taxon>
        <taxon>Caryophanaceae</taxon>
        <taxon>Sporosarcina</taxon>
    </lineage>
</organism>
<dbReference type="RefSeq" id="WP_192598023.1">
    <property type="nucleotide sequence ID" value="NZ_JADBEL010000005.1"/>
</dbReference>
<gene>
    <name evidence="1" type="ORF">H4683_001302</name>
</gene>